<keyword evidence="15" id="KW-1185">Reference proteome</keyword>
<dbReference type="InterPro" id="IPR016182">
    <property type="entry name" value="Cu_amine_oxidase_N-reg"/>
</dbReference>
<dbReference type="EC" id="1.4.3.-" evidence="9"/>
<comment type="PTM">
    <text evidence="8 9">Topaquinone (TPQ) is generated by copper-dependent autoxidation of a specific tyrosyl residue.</text>
</comment>
<dbReference type="InterPro" id="IPR000269">
    <property type="entry name" value="Cu_amine_oxidase"/>
</dbReference>
<feature type="signal peptide" evidence="10">
    <location>
        <begin position="1"/>
        <end position="20"/>
    </location>
</feature>
<feature type="modified residue" description="2',4',5'-topaquinone" evidence="8">
    <location>
        <position position="437"/>
    </location>
</feature>
<dbReference type="Gene3D" id="2.70.98.20">
    <property type="entry name" value="Copper amine oxidase, catalytic domain"/>
    <property type="match status" value="1"/>
</dbReference>
<evidence type="ECO:0000313" key="15">
    <source>
        <dbReference type="Proteomes" id="UP000030645"/>
    </source>
</evidence>
<keyword evidence="3 7" id="KW-0801">TPQ</keyword>
<evidence type="ECO:0000256" key="8">
    <source>
        <dbReference type="PIRSR" id="PIRSR600269-51"/>
    </source>
</evidence>
<dbReference type="Gene3D" id="3.10.450.40">
    <property type="match status" value="2"/>
</dbReference>
<feature type="domain" description="Copper amine oxidase N3-terminal" evidence="13">
    <location>
        <begin position="146"/>
        <end position="245"/>
    </location>
</feature>
<evidence type="ECO:0000259" key="13">
    <source>
        <dbReference type="Pfam" id="PF02728"/>
    </source>
</evidence>
<dbReference type="Proteomes" id="UP000030645">
    <property type="component" value="Unassembled WGS sequence"/>
</dbReference>
<keyword evidence="10" id="KW-0732">Signal</keyword>
<dbReference type="PANTHER" id="PTHR10638:SF69">
    <property type="entry name" value="AMINE OXIDASE [COPPER-CONTAINING] GAMMA 1-RELATED"/>
    <property type="match status" value="1"/>
</dbReference>
<evidence type="ECO:0000256" key="10">
    <source>
        <dbReference type="SAM" id="SignalP"/>
    </source>
</evidence>
<keyword evidence="4 9" id="KW-0560">Oxidoreductase</keyword>
<feature type="chain" id="PRO_5004932850" description="Amine oxidase" evidence="10">
    <location>
        <begin position="21"/>
        <end position="711"/>
    </location>
</feature>
<dbReference type="EMBL" id="KE345823">
    <property type="protein sequence ID" value="EXC17878.1"/>
    <property type="molecule type" value="Genomic_DNA"/>
</dbReference>
<dbReference type="InterPro" id="IPR049947">
    <property type="entry name" value="Cu_Am_Ox_Cu-bd"/>
</dbReference>
<evidence type="ECO:0000256" key="1">
    <source>
        <dbReference type="ARBA" id="ARBA00007983"/>
    </source>
</evidence>
<dbReference type="Pfam" id="PF01179">
    <property type="entry name" value="Cu_amine_oxid"/>
    <property type="match status" value="1"/>
</dbReference>
<gene>
    <name evidence="14" type="ORF">L484_023235</name>
</gene>
<dbReference type="KEGG" id="mnt:21406007"/>
<accession>W9RYV2</accession>
<dbReference type="GO" id="GO:0005507">
    <property type="term" value="F:copper ion binding"/>
    <property type="evidence" value="ECO:0007669"/>
    <property type="project" value="InterPro"/>
</dbReference>
<dbReference type="SUPFAM" id="SSF54416">
    <property type="entry name" value="Amine oxidase N-terminal region"/>
    <property type="match status" value="2"/>
</dbReference>
<feature type="active site" description="Schiff-base intermediate with substrate; via topaquinone" evidence="7">
    <location>
        <position position="437"/>
    </location>
</feature>
<organism evidence="14 15">
    <name type="scientific">Morus notabilis</name>
    <dbReference type="NCBI Taxonomy" id="981085"/>
    <lineage>
        <taxon>Eukaryota</taxon>
        <taxon>Viridiplantae</taxon>
        <taxon>Streptophyta</taxon>
        <taxon>Embryophyta</taxon>
        <taxon>Tracheophyta</taxon>
        <taxon>Spermatophyta</taxon>
        <taxon>Magnoliopsida</taxon>
        <taxon>eudicotyledons</taxon>
        <taxon>Gunneridae</taxon>
        <taxon>Pentapetalae</taxon>
        <taxon>rosids</taxon>
        <taxon>fabids</taxon>
        <taxon>Rosales</taxon>
        <taxon>Moraceae</taxon>
        <taxon>Moreae</taxon>
        <taxon>Morus</taxon>
    </lineage>
</organism>
<feature type="domain" description="Copper amine oxidase catalytic" evidence="11">
    <location>
        <begin position="270"/>
        <end position="687"/>
    </location>
</feature>
<dbReference type="GO" id="GO:0008131">
    <property type="term" value="F:primary methylamine oxidase activity"/>
    <property type="evidence" value="ECO:0007669"/>
    <property type="project" value="InterPro"/>
</dbReference>
<feature type="domain" description="Copper amine oxidase N2-terminal" evidence="12">
    <location>
        <begin position="55"/>
        <end position="137"/>
    </location>
</feature>
<dbReference type="GO" id="GO:0048038">
    <property type="term" value="F:quinone binding"/>
    <property type="evidence" value="ECO:0007669"/>
    <property type="project" value="InterPro"/>
</dbReference>
<dbReference type="PANTHER" id="PTHR10638">
    <property type="entry name" value="COPPER AMINE OXIDASE"/>
    <property type="match status" value="1"/>
</dbReference>
<proteinExistence type="inferred from homology"/>
<evidence type="ECO:0000313" key="14">
    <source>
        <dbReference type="EMBL" id="EXC17878.1"/>
    </source>
</evidence>
<evidence type="ECO:0000256" key="7">
    <source>
        <dbReference type="PIRSR" id="PIRSR600269-50"/>
    </source>
</evidence>
<dbReference type="eggNOG" id="KOG1186">
    <property type="taxonomic scope" value="Eukaryota"/>
</dbReference>
<feature type="active site" description="Proton acceptor" evidence="7">
    <location>
        <position position="349"/>
    </location>
</feature>
<dbReference type="InterPro" id="IPR015802">
    <property type="entry name" value="Cu_amine_oxidase_N3"/>
</dbReference>
<evidence type="ECO:0000256" key="3">
    <source>
        <dbReference type="ARBA" id="ARBA00022772"/>
    </source>
</evidence>
<dbReference type="SUPFAM" id="SSF49998">
    <property type="entry name" value="Amine oxidase catalytic domain"/>
    <property type="match status" value="1"/>
</dbReference>
<comment type="similarity">
    <text evidence="1 9">Belongs to the copper/topaquinone oxidase family.</text>
</comment>
<keyword evidence="2 9" id="KW-0479">Metal-binding</keyword>
<dbReference type="STRING" id="981085.W9RYV2"/>
<dbReference type="PROSITE" id="PS01165">
    <property type="entry name" value="COPPER_AMINE_OXID_2"/>
    <property type="match status" value="1"/>
</dbReference>
<dbReference type="InterPro" id="IPR015798">
    <property type="entry name" value="Cu_amine_oxidase_C"/>
</dbReference>
<dbReference type="Pfam" id="PF02727">
    <property type="entry name" value="Cu_amine_oxidN2"/>
    <property type="match status" value="1"/>
</dbReference>
<evidence type="ECO:0000259" key="12">
    <source>
        <dbReference type="Pfam" id="PF02727"/>
    </source>
</evidence>
<comment type="cofactor">
    <cofactor evidence="9">
        <name>Cu cation</name>
        <dbReference type="ChEBI" id="CHEBI:23378"/>
    </cofactor>
    <text evidence="9">Contains 1 topaquinone per subunit.</text>
</comment>
<protein>
    <recommendedName>
        <fullName evidence="9">Amine oxidase</fullName>
        <ecNumber evidence="9">1.4.3.-</ecNumber>
    </recommendedName>
</protein>
<dbReference type="Pfam" id="PF02728">
    <property type="entry name" value="Cu_amine_oxidN3"/>
    <property type="match status" value="1"/>
</dbReference>
<evidence type="ECO:0000256" key="5">
    <source>
        <dbReference type="ARBA" id="ARBA00023008"/>
    </source>
</evidence>
<dbReference type="AlphaFoldDB" id="W9RYV2"/>
<evidence type="ECO:0000256" key="6">
    <source>
        <dbReference type="ARBA" id="ARBA00023157"/>
    </source>
</evidence>
<keyword evidence="5 9" id="KW-0186">Copper</keyword>
<dbReference type="InterPro" id="IPR036460">
    <property type="entry name" value="Cu_amine_oxidase_C_sf"/>
</dbReference>
<dbReference type="OrthoDB" id="5379943at2759"/>
<evidence type="ECO:0000256" key="9">
    <source>
        <dbReference type="RuleBase" id="RU000672"/>
    </source>
</evidence>
<sequence length="711" mass="80263">MEKLTILLISLLLIFIVSRSWPPLITFKLKLKGSFEQHNFWFKSKIDHFSEIPHHPLDPLTIEEIKRARAILFSYRPLSSTFPSIHSLTLEEPYKSQVLGWKNGDPIPPRKAFVIALLNGKSHLVTVDLGLGRVTRHEISSSSGYPMLTLDDISKAVEVALLYPELAESIAARGVALSELVCISPSVGWYGPNEEGRRIVKVQCFSSGNTSNFYMRPIEGLILTVDLDKREVVKFSDTGRAIPVPRAVNTDYRYSAQEKPPEMRQLNPISLVQPNGPSFSVEGGHVVKWANWEFHLRPDPRAGMVISRATVRDSETGELRSVMYKGFASEFFVPYMDLDEGWYFKTYMDVGEFGLGALASSLVPLNDCPNYSYYMDGVFAASDGGPYIQPNVICIFERYAGDVSWRHSETLIPGLEAREARRKVTLVARMAATVGNYDYTFDWEFQTDGLIQVKVGLSGMLMVKGSPYENVQTMPNQEEISSTPLVSENVIGVVHDHFVTFHLDMDIDGPNNSFAKVDLVKEETLPGESPRKSYLKPKRHIAKTENDAKIKLDLYKPSEFYLINPSRRSRLGNPTGYKLVPGGTAASLLDALDPPQIRSAFTNNQIWVTPYNRSEQWAGGLLTYQSKGDDTLAVWSERNRPIENKDIVLWYTMGFHHIPCQEDFPIMPTVTSSFDLKPANFFERNPILRIPPAFEHDFPVCRPSSENKNKY</sequence>
<evidence type="ECO:0000256" key="2">
    <source>
        <dbReference type="ARBA" id="ARBA00022723"/>
    </source>
</evidence>
<dbReference type="GO" id="GO:0009308">
    <property type="term" value="P:amine metabolic process"/>
    <property type="evidence" value="ECO:0007669"/>
    <property type="project" value="UniProtKB-UniRule"/>
</dbReference>
<reference evidence="15" key="1">
    <citation type="submission" date="2013-01" db="EMBL/GenBank/DDBJ databases">
        <title>Draft Genome Sequence of a Mulberry Tree, Morus notabilis C.K. Schneid.</title>
        <authorList>
            <person name="He N."/>
            <person name="Zhao S."/>
        </authorList>
    </citation>
    <scope>NUCLEOTIDE SEQUENCE</scope>
</reference>
<evidence type="ECO:0000259" key="11">
    <source>
        <dbReference type="Pfam" id="PF01179"/>
    </source>
</evidence>
<evidence type="ECO:0000256" key="4">
    <source>
        <dbReference type="ARBA" id="ARBA00023002"/>
    </source>
</evidence>
<name>W9RYV2_9ROSA</name>
<dbReference type="InterPro" id="IPR015800">
    <property type="entry name" value="Cu_amine_oxidase_N2"/>
</dbReference>
<keyword evidence="6" id="KW-1015">Disulfide bond</keyword>
<dbReference type="FunFam" id="2.70.98.20:FF:000004">
    <property type="entry name" value="Amine oxidase"/>
    <property type="match status" value="1"/>
</dbReference>